<name>S2R8Q4_LACPA</name>
<organism evidence="1 2">
    <name type="scientific">Lacticaseibacillus paracasei subsp. paracasei Lpp126</name>
    <dbReference type="NCBI Taxonomy" id="1256206"/>
    <lineage>
        <taxon>Bacteria</taxon>
        <taxon>Bacillati</taxon>
        <taxon>Bacillota</taxon>
        <taxon>Bacilli</taxon>
        <taxon>Lactobacillales</taxon>
        <taxon>Lactobacillaceae</taxon>
        <taxon>Lacticaseibacillus</taxon>
    </lineage>
</organism>
<dbReference type="PATRIC" id="fig|1256206.3.peg.2887"/>
<dbReference type="AlphaFoldDB" id="S2R8Q4"/>
<dbReference type="EMBL" id="ANKC01001346">
    <property type="protein sequence ID" value="EPC67931.1"/>
    <property type="molecule type" value="Genomic_DNA"/>
</dbReference>
<protein>
    <submittedName>
        <fullName evidence="1">Phage protein</fullName>
    </submittedName>
</protein>
<accession>S2R8Q4</accession>
<reference evidence="1 2" key="1">
    <citation type="journal article" date="2013" name="PLoS ONE">
        <title>Lactobacillus paracasei comparative genomics: towards species pan-genome definition and exploitation of diversity.</title>
        <authorList>
            <person name="Smokvina T."/>
            <person name="Wels M."/>
            <person name="Polka J."/>
            <person name="Chervaux C."/>
            <person name="Brisse S."/>
            <person name="Boekhorst J."/>
            <person name="van Hylckama Vlieg J.E."/>
            <person name="Siezen R.J."/>
        </authorList>
    </citation>
    <scope>NUCLEOTIDE SEQUENCE [LARGE SCALE GENOMIC DNA]</scope>
    <source>
        <strain evidence="1 2">Lpp126</strain>
    </source>
</reference>
<evidence type="ECO:0000313" key="1">
    <source>
        <dbReference type="EMBL" id="EPC67931.1"/>
    </source>
</evidence>
<comment type="caution">
    <text evidence="1">The sequence shown here is derived from an EMBL/GenBank/DDBJ whole genome shotgun (WGS) entry which is preliminary data.</text>
</comment>
<dbReference type="Pfam" id="PF07852">
    <property type="entry name" value="DUF1642"/>
    <property type="match status" value="1"/>
</dbReference>
<dbReference type="Proteomes" id="UP000014243">
    <property type="component" value="Unassembled WGS sequence"/>
</dbReference>
<gene>
    <name evidence="1" type="ORF">Lpp126_18862</name>
</gene>
<sequence length="172" mass="19514">MSKEKLYAVKDDEGEYWEFDTSGFLIPHISGCLTTASKKQAEIVADEQGGHVVTFVEEPEKVVLTKEQAEIVENARGNKFPSDYMSSESDDEELLMNAYVNGYTVAKEKKYRVLAPKSWWQSEDKPKYMHRTFGISAYRGAGEDSVFTQKQLDLYELNGAPFTKEEVTDDAD</sequence>
<dbReference type="InterPro" id="IPR012865">
    <property type="entry name" value="DUF1642"/>
</dbReference>
<proteinExistence type="predicted"/>
<evidence type="ECO:0000313" key="2">
    <source>
        <dbReference type="Proteomes" id="UP000014243"/>
    </source>
</evidence>